<feature type="domain" description="Secretion system C-terminal sorting" evidence="2">
    <location>
        <begin position="252"/>
        <end position="319"/>
    </location>
</feature>
<proteinExistence type="predicted"/>
<dbReference type="Proteomes" id="UP000770785">
    <property type="component" value="Unassembled WGS sequence"/>
</dbReference>
<sequence length="323" mass="35322">MNKFYLFICLAFCLGSPSLRAQTCSTADFTNTLPDRIRSIAATNPVYQPGSTLEICGNSTGSLSNLIGFSGFNDGSLSRVVIYELTPTGYEIYQVVTTDRSAPVDLDQNTPFSIVIEFGTPVTDQPFEFSYTSRRNSPDFTGTIAGRQLPVELLSFTGEPTKKGVNLQWETASESGNEGFQIERSGDASEWVDLGFVNATAKEQSGATYGFRDEAPLTGAAFYRFKQLDFDGQFAYSPIVRIDYVSGEALQVFPNPANESLNLRIGDAEGTFQAVVTDQMGRRVIERNVANVGTLDLGSLASGVYQVTVIGERTKLTRRFLKN</sequence>
<dbReference type="InterPro" id="IPR026444">
    <property type="entry name" value="Secre_tail"/>
</dbReference>
<evidence type="ECO:0000313" key="3">
    <source>
        <dbReference type="EMBL" id="NJC26941.1"/>
    </source>
</evidence>
<dbReference type="Pfam" id="PF18962">
    <property type="entry name" value="Por_Secre_tail"/>
    <property type="match status" value="1"/>
</dbReference>
<feature type="chain" id="PRO_5046560984" description="Secretion system C-terminal sorting domain-containing protein" evidence="1">
    <location>
        <begin position="22"/>
        <end position="323"/>
    </location>
</feature>
<comment type="caution">
    <text evidence="3">The sequence shown here is derived from an EMBL/GenBank/DDBJ whole genome shotgun (WGS) entry which is preliminary data.</text>
</comment>
<evidence type="ECO:0000259" key="2">
    <source>
        <dbReference type="Pfam" id="PF18962"/>
    </source>
</evidence>
<keyword evidence="1" id="KW-0732">Signal</keyword>
<evidence type="ECO:0000256" key="1">
    <source>
        <dbReference type="SAM" id="SignalP"/>
    </source>
</evidence>
<dbReference type="NCBIfam" id="TIGR04183">
    <property type="entry name" value="Por_Secre_tail"/>
    <property type="match status" value="1"/>
</dbReference>
<organism evidence="3 4">
    <name type="scientific">Neolewinella antarctica</name>
    <dbReference type="NCBI Taxonomy" id="442734"/>
    <lineage>
        <taxon>Bacteria</taxon>
        <taxon>Pseudomonadati</taxon>
        <taxon>Bacteroidota</taxon>
        <taxon>Saprospiria</taxon>
        <taxon>Saprospirales</taxon>
        <taxon>Lewinellaceae</taxon>
        <taxon>Neolewinella</taxon>
    </lineage>
</organism>
<gene>
    <name evidence="3" type="ORF">GGR27_002451</name>
</gene>
<reference evidence="3 4" key="1">
    <citation type="submission" date="2020-03" db="EMBL/GenBank/DDBJ databases">
        <title>Genomic Encyclopedia of Type Strains, Phase IV (KMG-IV): sequencing the most valuable type-strain genomes for metagenomic binning, comparative biology and taxonomic classification.</title>
        <authorList>
            <person name="Goeker M."/>
        </authorList>
    </citation>
    <scope>NUCLEOTIDE SEQUENCE [LARGE SCALE GENOMIC DNA]</scope>
    <source>
        <strain evidence="3 4">DSM 105096</strain>
    </source>
</reference>
<dbReference type="EMBL" id="JAATJH010000003">
    <property type="protein sequence ID" value="NJC26941.1"/>
    <property type="molecule type" value="Genomic_DNA"/>
</dbReference>
<keyword evidence="4" id="KW-1185">Reference proteome</keyword>
<name>A0ABX0XCF7_9BACT</name>
<protein>
    <recommendedName>
        <fullName evidence="2">Secretion system C-terminal sorting domain-containing protein</fullName>
    </recommendedName>
</protein>
<evidence type="ECO:0000313" key="4">
    <source>
        <dbReference type="Proteomes" id="UP000770785"/>
    </source>
</evidence>
<accession>A0ABX0XCF7</accession>
<dbReference type="RefSeq" id="WP_168037692.1">
    <property type="nucleotide sequence ID" value="NZ_JAATJH010000003.1"/>
</dbReference>
<feature type="signal peptide" evidence="1">
    <location>
        <begin position="1"/>
        <end position="21"/>
    </location>
</feature>